<dbReference type="NCBIfam" id="TIGR01297">
    <property type="entry name" value="CDF"/>
    <property type="match status" value="1"/>
</dbReference>
<keyword evidence="3" id="KW-0812">Transmembrane</keyword>
<dbReference type="STRING" id="461836.A0A0L0D7T3"/>
<dbReference type="Gene3D" id="1.20.1510.10">
    <property type="entry name" value="Cation efflux protein transmembrane domain"/>
    <property type="match status" value="1"/>
</dbReference>
<evidence type="ECO:0000256" key="6">
    <source>
        <dbReference type="SAM" id="MobiDB-lite"/>
    </source>
</evidence>
<comment type="subcellular location">
    <subcellularLocation>
        <location evidence="1">Membrane</location>
        <topology evidence="1">Multi-pass membrane protein</topology>
    </subcellularLocation>
</comment>
<evidence type="ECO:0000259" key="8">
    <source>
        <dbReference type="Pfam" id="PF16916"/>
    </source>
</evidence>
<feature type="domain" description="Cation efflux protein cytoplasmic" evidence="8">
    <location>
        <begin position="279"/>
        <end position="356"/>
    </location>
</feature>
<dbReference type="InterPro" id="IPR002524">
    <property type="entry name" value="Cation_efflux"/>
</dbReference>
<dbReference type="EMBL" id="GL349450">
    <property type="protein sequence ID" value="KNC48121.1"/>
    <property type="molecule type" value="Genomic_DNA"/>
</dbReference>
<keyword evidence="5" id="KW-0472">Membrane</keyword>
<reference evidence="9 10" key="1">
    <citation type="submission" date="2010-05" db="EMBL/GenBank/DDBJ databases">
        <title>The Genome Sequence of Thecamonas trahens ATCC 50062.</title>
        <authorList>
            <consortium name="The Broad Institute Genome Sequencing Platform"/>
            <person name="Russ C."/>
            <person name="Cuomo C."/>
            <person name="Shea T."/>
            <person name="Young S.K."/>
            <person name="Zeng Q."/>
            <person name="Koehrsen M."/>
            <person name="Haas B."/>
            <person name="Borodovsky M."/>
            <person name="Guigo R."/>
            <person name="Alvarado L."/>
            <person name="Berlin A."/>
            <person name="Bochicchio J."/>
            <person name="Borenstein D."/>
            <person name="Chapman S."/>
            <person name="Chen Z."/>
            <person name="Freedman E."/>
            <person name="Gellesch M."/>
            <person name="Goldberg J."/>
            <person name="Griggs A."/>
            <person name="Gujja S."/>
            <person name="Heilman E."/>
            <person name="Heiman D."/>
            <person name="Hepburn T."/>
            <person name="Howarth C."/>
            <person name="Jen D."/>
            <person name="Larson L."/>
            <person name="Mehta T."/>
            <person name="Park D."/>
            <person name="Pearson M."/>
            <person name="Roberts A."/>
            <person name="Saif S."/>
            <person name="Shenoy N."/>
            <person name="Sisk P."/>
            <person name="Stolte C."/>
            <person name="Sykes S."/>
            <person name="Thomson T."/>
            <person name="Walk T."/>
            <person name="White J."/>
            <person name="Yandava C."/>
            <person name="Burger G."/>
            <person name="Gray M.W."/>
            <person name="Holland P.W.H."/>
            <person name="King N."/>
            <person name="Lang F.B.F."/>
            <person name="Roger A.J."/>
            <person name="Ruiz-Trillo I."/>
            <person name="Lander E."/>
            <person name="Nusbaum C."/>
        </authorList>
    </citation>
    <scope>NUCLEOTIDE SEQUENCE [LARGE SCALE GENOMIC DNA]</scope>
    <source>
        <strain evidence="9 10">ATCC 50062</strain>
    </source>
</reference>
<dbReference type="PANTHER" id="PTHR43840:SF15">
    <property type="entry name" value="MITOCHONDRIAL METAL TRANSPORTER 1-RELATED"/>
    <property type="match status" value="1"/>
</dbReference>
<feature type="domain" description="Cation efflux protein transmembrane" evidence="7">
    <location>
        <begin position="42"/>
        <end position="272"/>
    </location>
</feature>
<sequence>MWRGDVGVRGHAGHAHGSLVATGTSPHDESEEERSAKARVTWLGVVANVALAAAKGGVGMVAHSPVLVADAVHSVSDLASDAVVLIGSRVGTAPADDGHKYGHGRLETLATLTVASFLVATGGAIAWNGAEALLPLWGLMTDAAGQAADGHGHGHGHVHGIVGAEAVADEGLAASMSSSMLWLGLSTAVVSIATKEWLYAATRKVADKFKSELLLANAWHHRTDSLSSVVALVGLGGVAAGLPWLDPIGSMVVAGMIVHAGGSISISALRDLTDSTVLSAEEAGALQEAMEQVSGVRAVRELRHRRLGSYLVGDVTVQVDPRATVSEAHVVAVAAQSAAMATIPMLKDMVVHVEPYGMGDHDHAMLDERVFPSSLSLETLKATVAGAVPAAVAGIASVSHVECHVEDGGLALTITLELDDSEALEPVRVVGHGVKHAVHDALGETTVIRSVDIHFEG</sequence>
<dbReference type="OMA" id="GYPYKSN"/>
<dbReference type="OrthoDB" id="435980at2759"/>
<evidence type="ECO:0000256" key="3">
    <source>
        <dbReference type="ARBA" id="ARBA00022692"/>
    </source>
</evidence>
<dbReference type="AlphaFoldDB" id="A0A0L0D7T3"/>
<dbReference type="Proteomes" id="UP000054408">
    <property type="component" value="Unassembled WGS sequence"/>
</dbReference>
<dbReference type="eggNOG" id="KOG1485">
    <property type="taxonomic scope" value="Eukaryota"/>
</dbReference>
<dbReference type="InterPro" id="IPR036837">
    <property type="entry name" value="Cation_efflux_CTD_sf"/>
</dbReference>
<dbReference type="GO" id="GO:0016020">
    <property type="term" value="C:membrane"/>
    <property type="evidence" value="ECO:0007669"/>
    <property type="project" value="UniProtKB-SubCell"/>
</dbReference>
<dbReference type="InterPro" id="IPR027469">
    <property type="entry name" value="Cation_efflux_TMD_sf"/>
</dbReference>
<accession>A0A0L0D7T3</accession>
<dbReference type="Pfam" id="PF01545">
    <property type="entry name" value="Cation_efflux"/>
    <property type="match status" value="1"/>
</dbReference>
<evidence type="ECO:0000256" key="2">
    <source>
        <dbReference type="ARBA" id="ARBA00022448"/>
    </source>
</evidence>
<dbReference type="GeneID" id="25563896"/>
<evidence type="ECO:0000313" key="9">
    <source>
        <dbReference type="EMBL" id="KNC48121.1"/>
    </source>
</evidence>
<evidence type="ECO:0000256" key="5">
    <source>
        <dbReference type="ARBA" id="ARBA00023136"/>
    </source>
</evidence>
<name>A0A0L0D7T3_THETB</name>
<keyword evidence="2" id="KW-0813">Transport</keyword>
<evidence type="ECO:0000259" key="7">
    <source>
        <dbReference type="Pfam" id="PF01545"/>
    </source>
</evidence>
<evidence type="ECO:0000313" key="10">
    <source>
        <dbReference type="Proteomes" id="UP000054408"/>
    </source>
</evidence>
<evidence type="ECO:0000256" key="4">
    <source>
        <dbReference type="ARBA" id="ARBA00022989"/>
    </source>
</evidence>
<keyword evidence="4" id="KW-1133">Transmembrane helix</keyword>
<dbReference type="PANTHER" id="PTHR43840">
    <property type="entry name" value="MITOCHONDRIAL METAL TRANSPORTER 1-RELATED"/>
    <property type="match status" value="1"/>
</dbReference>
<dbReference type="InterPro" id="IPR050291">
    <property type="entry name" value="CDF_Transporter"/>
</dbReference>
<dbReference type="Pfam" id="PF16916">
    <property type="entry name" value="ZT_dimer"/>
    <property type="match status" value="1"/>
</dbReference>
<evidence type="ECO:0000256" key="1">
    <source>
        <dbReference type="ARBA" id="ARBA00004141"/>
    </source>
</evidence>
<dbReference type="RefSeq" id="XP_013758692.1">
    <property type="nucleotide sequence ID" value="XM_013903238.1"/>
</dbReference>
<gene>
    <name evidence="9" type="ORF">AMSG_04350</name>
</gene>
<dbReference type="SUPFAM" id="SSF161111">
    <property type="entry name" value="Cation efflux protein transmembrane domain-like"/>
    <property type="match status" value="1"/>
</dbReference>
<dbReference type="Gene3D" id="3.30.70.1350">
    <property type="entry name" value="Cation efflux protein, cytoplasmic domain"/>
    <property type="match status" value="1"/>
</dbReference>
<dbReference type="SUPFAM" id="SSF160240">
    <property type="entry name" value="Cation efflux protein cytoplasmic domain-like"/>
    <property type="match status" value="1"/>
</dbReference>
<proteinExistence type="predicted"/>
<dbReference type="GO" id="GO:0008324">
    <property type="term" value="F:monoatomic cation transmembrane transporter activity"/>
    <property type="evidence" value="ECO:0007669"/>
    <property type="project" value="InterPro"/>
</dbReference>
<organism evidence="9 10">
    <name type="scientific">Thecamonas trahens ATCC 50062</name>
    <dbReference type="NCBI Taxonomy" id="461836"/>
    <lineage>
        <taxon>Eukaryota</taxon>
        <taxon>Apusozoa</taxon>
        <taxon>Apusomonadida</taxon>
        <taxon>Apusomonadidae</taxon>
        <taxon>Thecamonas</taxon>
    </lineage>
</organism>
<dbReference type="InterPro" id="IPR058533">
    <property type="entry name" value="Cation_efflux_TM"/>
</dbReference>
<dbReference type="InterPro" id="IPR027470">
    <property type="entry name" value="Cation_efflux_CTD"/>
</dbReference>
<keyword evidence="10" id="KW-1185">Reference proteome</keyword>
<protein>
    <submittedName>
        <fullName evidence="9">Cation diffusion facilitator family transporter</fullName>
    </submittedName>
</protein>
<feature type="region of interest" description="Disordered" evidence="6">
    <location>
        <begin position="1"/>
        <end position="36"/>
    </location>
</feature>